<name>A0ABZ1Z6P3_9NOCA</name>
<evidence type="ECO:0000313" key="8">
    <source>
        <dbReference type="EMBL" id="WUV51173.1"/>
    </source>
</evidence>
<dbReference type="Proteomes" id="UP001432062">
    <property type="component" value="Chromosome"/>
</dbReference>
<accession>A0ABZ1Z6P3</accession>
<evidence type="ECO:0000256" key="7">
    <source>
        <dbReference type="RuleBase" id="RU000461"/>
    </source>
</evidence>
<organism evidence="8 9">
    <name type="scientific">Nocardia vinacea</name>
    <dbReference type="NCBI Taxonomy" id="96468"/>
    <lineage>
        <taxon>Bacteria</taxon>
        <taxon>Bacillati</taxon>
        <taxon>Actinomycetota</taxon>
        <taxon>Actinomycetes</taxon>
        <taxon>Mycobacteriales</taxon>
        <taxon>Nocardiaceae</taxon>
        <taxon>Nocardia</taxon>
    </lineage>
</organism>
<dbReference type="PROSITE" id="PS00086">
    <property type="entry name" value="CYTOCHROME_P450"/>
    <property type="match status" value="1"/>
</dbReference>
<dbReference type="RefSeq" id="WP_327101933.1">
    <property type="nucleotide sequence ID" value="NZ_CP109149.1"/>
</dbReference>
<evidence type="ECO:0000313" key="9">
    <source>
        <dbReference type="Proteomes" id="UP001432062"/>
    </source>
</evidence>
<keyword evidence="5 7" id="KW-0408">Iron</keyword>
<evidence type="ECO:0000256" key="2">
    <source>
        <dbReference type="ARBA" id="ARBA00022617"/>
    </source>
</evidence>
<keyword evidence="6 7" id="KW-0503">Monooxygenase</keyword>
<keyword evidence="4 7" id="KW-0560">Oxidoreductase</keyword>
<dbReference type="Pfam" id="PF00067">
    <property type="entry name" value="p450"/>
    <property type="match status" value="1"/>
</dbReference>
<dbReference type="CDD" id="cd11031">
    <property type="entry name" value="Cyp158A-like"/>
    <property type="match status" value="1"/>
</dbReference>
<dbReference type="InterPro" id="IPR002397">
    <property type="entry name" value="Cyt_P450_B"/>
</dbReference>
<dbReference type="PRINTS" id="PR00385">
    <property type="entry name" value="P450"/>
</dbReference>
<evidence type="ECO:0000256" key="1">
    <source>
        <dbReference type="ARBA" id="ARBA00010617"/>
    </source>
</evidence>
<protein>
    <submittedName>
        <fullName evidence="8">Cytochrome P450</fullName>
    </submittedName>
</protein>
<evidence type="ECO:0000256" key="4">
    <source>
        <dbReference type="ARBA" id="ARBA00023002"/>
    </source>
</evidence>
<proteinExistence type="inferred from homology"/>
<evidence type="ECO:0000256" key="6">
    <source>
        <dbReference type="ARBA" id="ARBA00023033"/>
    </source>
</evidence>
<dbReference type="PRINTS" id="PR00359">
    <property type="entry name" value="BP450"/>
</dbReference>
<dbReference type="InterPro" id="IPR001128">
    <property type="entry name" value="Cyt_P450"/>
</dbReference>
<dbReference type="Gene3D" id="1.10.630.10">
    <property type="entry name" value="Cytochrome P450"/>
    <property type="match status" value="1"/>
</dbReference>
<dbReference type="PANTHER" id="PTHR46696:SF6">
    <property type="entry name" value="P450, PUTATIVE (EUROFUNG)-RELATED"/>
    <property type="match status" value="1"/>
</dbReference>
<comment type="similarity">
    <text evidence="1 7">Belongs to the cytochrome P450 family.</text>
</comment>
<keyword evidence="3 7" id="KW-0479">Metal-binding</keyword>
<sequence>MGCPVTGETIQRTRTALGHEGWLATSYAQVRTLFADPRLGRAHPTPETAARASDSMFFGGPLGNFETEPADQARLRELVVPFFSPRRMRDLRPRVEELTTQLFDEMSAKGSPADLHTAVALPLPLLVICELLGVPYADRDQFRAWTEALGEQQDAAKVQQGVAGLFEYFMALVQRKRHDQADDVLSHLCTRDDLSDQGIATLGLGLLFGGHETTVVQIGVGTKRLLENLDQWQALVDEPELVPTAIEELLRTADATQMPRYARTDMEIDGNDIRIGDLVLLDLTAANHDPTVFTDPDRVDVTRKDGSHVTFGYGARHCIGAPLARIELHTVFTQLVTRFPTMRLAVDAAAVPMRTSSFTGGVEELPVMW</sequence>
<gene>
    <name evidence="8" type="ORF">OG563_21180</name>
</gene>
<reference evidence="8" key="1">
    <citation type="submission" date="2022-10" db="EMBL/GenBank/DDBJ databases">
        <title>The complete genomes of actinobacterial strains from the NBC collection.</title>
        <authorList>
            <person name="Joergensen T.S."/>
            <person name="Alvarez Arevalo M."/>
            <person name="Sterndorff E.B."/>
            <person name="Faurdal D."/>
            <person name="Vuksanovic O."/>
            <person name="Mourched A.-S."/>
            <person name="Charusanti P."/>
            <person name="Shaw S."/>
            <person name="Blin K."/>
            <person name="Weber T."/>
        </authorList>
    </citation>
    <scope>NUCLEOTIDE SEQUENCE</scope>
    <source>
        <strain evidence="8">NBC_01482</strain>
    </source>
</reference>
<dbReference type="InterPro" id="IPR017972">
    <property type="entry name" value="Cyt_P450_CS"/>
</dbReference>
<keyword evidence="9" id="KW-1185">Reference proteome</keyword>
<evidence type="ECO:0000256" key="3">
    <source>
        <dbReference type="ARBA" id="ARBA00022723"/>
    </source>
</evidence>
<dbReference type="PANTHER" id="PTHR46696">
    <property type="entry name" value="P450, PUTATIVE (EUROFUNG)-RELATED"/>
    <property type="match status" value="1"/>
</dbReference>
<dbReference type="SUPFAM" id="SSF48264">
    <property type="entry name" value="Cytochrome P450"/>
    <property type="match status" value="1"/>
</dbReference>
<dbReference type="InterPro" id="IPR036396">
    <property type="entry name" value="Cyt_P450_sf"/>
</dbReference>
<evidence type="ECO:0000256" key="5">
    <source>
        <dbReference type="ARBA" id="ARBA00023004"/>
    </source>
</evidence>
<dbReference type="EMBL" id="CP109441">
    <property type="protein sequence ID" value="WUV51173.1"/>
    <property type="molecule type" value="Genomic_DNA"/>
</dbReference>
<keyword evidence="2 7" id="KW-0349">Heme</keyword>